<keyword evidence="3" id="KW-1185">Reference proteome</keyword>
<accession>A0A0D7AXQ0</accession>
<keyword evidence="1" id="KW-0812">Transmembrane</keyword>
<dbReference type="STRING" id="1314674.A0A0D7AXQ0"/>
<evidence type="ECO:0000313" key="3">
    <source>
        <dbReference type="Proteomes" id="UP000054007"/>
    </source>
</evidence>
<dbReference type="Proteomes" id="UP000054007">
    <property type="component" value="Unassembled WGS sequence"/>
</dbReference>
<evidence type="ECO:0000313" key="2">
    <source>
        <dbReference type="EMBL" id="KIY62051.1"/>
    </source>
</evidence>
<gene>
    <name evidence="2" type="ORF">CYLTODRAFT_494906</name>
</gene>
<reference evidence="2 3" key="1">
    <citation type="journal article" date="2015" name="Fungal Genet. Biol.">
        <title>Evolution of novel wood decay mechanisms in Agaricales revealed by the genome sequences of Fistulina hepatica and Cylindrobasidium torrendii.</title>
        <authorList>
            <person name="Floudas D."/>
            <person name="Held B.W."/>
            <person name="Riley R."/>
            <person name="Nagy L.G."/>
            <person name="Koehler G."/>
            <person name="Ransdell A.S."/>
            <person name="Younus H."/>
            <person name="Chow J."/>
            <person name="Chiniquy J."/>
            <person name="Lipzen A."/>
            <person name="Tritt A."/>
            <person name="Sun H."/>
            <person name="Haridas S."/>
            <person name="LaButti K."/>
            <person name="Ohm R.A."/>
            <person name="Kues U."/>
            <person name="Blanchette R.A."/>
            <person name="Grigoriev I.V."/>
            <person name="Minto R.E."/>
            <person name="Hibbett D.S."/>
        </authorList>
    </citation>
    <scope>NUCLEOTIDE SEQUENCE [LARGE SCALE GENOMIC DNA]</scope>
    <source>
        <strain evidence="2 3">FP15055 ss-10</strain>
    </source>
</reference>
<feature type="transmembrane region" description="Helical" evidence="1">
    <location>
        <begin position="12"/>
        <end position="35"/>
    </location>
</feature>
<proteinExistence type="predicted"/>
<dbReference type="EMBL" id="KN880831">
    <property type="protein sequence ID" value="KIY62051.1"/>
    <property type="molecule type" value="Genomic_DNA"/>
</dbReference>
<protein>
    <submittedName>
        <fullName evidence="2">Uncharacterized protein</fullName>
    </submittedName>
</protein>
<dbReference type="OrthoDB" id="7862095at2759"/>
<keyword evidence="1" id="KW-0472">Membrane</keyword>
<sequence length="154" mass="17697">MARRSPKLLQFYLSMLIGHFLGSLVAGGFGIWALFGTDNLQKLCENIEDDLKDHKTAEDCTSILKSSRAWIIVLIVLSWFIEFWSVFIVYSYRRELLEKQEGRKGVYVEVQPMIPEGNKHQSYPAVAPYQPAPYDPYNNNQYPFEGHGANAYTK</sequence>
<dbReference type="AlphaFoldDB" id="A0A0D7AXQ0"/>
<name>A0A0D7AXQ0_9AGAR</name>
<organism evidence="2 3">
    <name type="scientific">Cylindrobasidium torrendii FP15055 ss-10</name>
    <dbReference type="NCBI Taxonomy" id="1314674"/>
    <lineage>
        <taxon>Eukaryota</taxon>
        <taxon>Fungi</taxon>
        <taxon>Dikarya</taxon>
        <taxon>Basidiomycota</taxon>
        <taxon>Agaricomycotina</taxon>
        <taxon>Agaricomycetes</taxon>
        <taxon>Agaricomycetidae</taxon>
        <taxon>Agaricales</taxon>
        <taxon>Marasmiineae</taxon>
        <taxon>Physalacriaceae</taxon>
        <taxon>Cylindrobasidium</taxon>
    </lineage>
</organism>
<keyword evidence="1" id="KW-1133">Transmembrane helix</keyword>
<feature type="transmembrane region" description="Helical" evidence="1">
    <location>
        <begin position="69"/>
        <end position="90"/>
    </location>
</feature>
<evidence type="ECO:0000256" key="1">
    <source>
        <dbReference type="SAM" id="Phobius"/>
    </source>
</evidence>